<dbReference type="Proteomes" id="UP000472277">
    <property type="component" value="Chromosome 24"/>
</dbReference>
<feature type="domain" description="Tudor" evidence="3">
    <location>
        <begin position="470"/>
        <end position="528"/>
    </location>
</feature>
<evidence type="ECO:0000259" key="3">
    <source>
        <dbReference type="PROSITE" id="PS50304"/>
    </source>
</evidence>
<sequence length="1184" mass="133485">MQWVFLQVESTLPEGGVEGLQVDSRIIGLIYTAKMNKMKSKMLPVAYLLCCLPLQTLVKGLMVQVKREKARLLMEIDEAMDRAFTILNRRKGALVAELTNMEQHFPSSRRELGRVEERMRALDTAMQKAKQVGQHPSLESYCDLEQLLETLQASVDVQSFDLKCLSLVCAVFQEWVMVTHVVNPNHFYIRHVAEQRACILLSKKINSLCSGERGLFTASDILETGSTVFVKWKEGMWCRATLTELFQRGHLDPVRSCPVPELHRVRVYFQDYGFCKGIALQRYKHRHTHTHVKNLRLRRVDVAGQSEMSRWLPQAIKCSLKDIVPADLTKGWSAEAQDEFRRVVGSASVEMQVFGQERGALLVDLKKAPMDSGSSNMPMSLREYLVFLELARYIHTQGSRPLQFYLPVFPRTNVELNAVVSHIDTPSHFYIQLVDNMEFLLLTAKLQECYSYDCPSRGTRGEDQDLEVYCPVLDQACVARFDDKVWYRAHVIGIPGGRKVEVQFVDFGNNKILSVNDLRKIKDEFFALPAMAIQCYLADVIPLEAGETWSEACIEKFKSLADQRLVTAVATGKTGRTGEGLPVRLFETSDSSESLANIEDLLVNDQLACFKNGIKSKDTQAPVVDTTPIQPYLMLPTNLKDLRVRLTHVVSPGSFYVQLLQMDTQLKRVYELLKQEYARTEPQEIEWKADMYCAAYNNGVWERGQLCSPVSLGCIAEVVRCDFGNKVELHMNNLRPLLPSLVGCLVLECSLSEIRPAGGRSTWTATACDFISYYLTGAMAIMTIKENTEQRPVPVSLYCSNRAGQDVSIADFLVSEGLALKERKTPNTENQPPNPSSDWSVSPRPLSTAPTPPKPAPRTNPSPEKVKTQAYCPPELPHCGRTLMTISAIGEDGLIYAMTHHAGRQFEQLRERLQQHIKTLPRLKPYTWKSVLGCAVMGSDMLWYRGEVLEVIGGHVKVRYVDQGLVENIPVCHVYPTVLCEDIPQLCMPCQLHGVIPVGRTWQWDAVALLKELLLNRCVDMQVMELPEDPLGCLTVQISLDGMTLSRIMVHHQHASVDQAIASTHPHCSAYVQGLEDPEPVPRVFSYPDLPEKGERFRVRIKHLRTPNEVLPLPYLTVMSILKIFVTPFATFSTFSTVCAPCLAEYSDGKYYRAKLLGFAGLNPVKILVRHVDFGSDDTLPTHK</sequence>
<accession>A0A673WFK3</accession>
<gene>
    <name evidence="4" type="primary">rnf17</name>
</gene>
<dbReference type="InterPro" id="IPR047849">
    <property type="entry name" value="RNF17-like_TUDOR_rpt4"/>
</dbReference>
<dbReference type="PANTHER" id="PTHR16442">
    <property type="entry name" value="RING FINGER PROTEIN 17"/>
    <property type="match status" value="1"/>
</dbReference>
<feature type="region of interest" description="Disordered" evidence="1">
    <location>
        <begin position="822"/>
        <end position="871"/>
    </location>
</feature>
<dbReference type="Gene3D" id="2.40.50.90">
    <property type="match status" value="4"/>
</dbReference>
<keyword evidence="5" id="KW-1185">Reference proteome</keyword>
<keyword evidence="2" id="KW-0472">Membrane</keyword>
<name>A0A673WFK3_SALTR</name>
<dbReference type="SUPFAM" id="SSF50199">
    <property type="entry name" value="Staphylococcal nuclease"/>
    <property type="match status" value="1"/>
</dbReference>
<dbReference type="CDD" id="cd20417">
    <property type="entry name" value="Tudor_TDRD4_rpt4"/>
    <property type="match status" value="1"/>
</dbReference>
<dbReference type="GeneTree" id="ENSGT00940000157559"/>
<dbReference type="AlphaFoldDB" id="A0A673WFK3"/>
<evidence type="ECO:0000313" key="5">
    <source>
        <dbReference type="Proteomes" id="UP000472277"/>
    </source>
</evidence>
<dbReference type="PANTHER" id="PTHR16442:SF1">
    <property type="entry name" value="RING FINGER PROTEIN 17"/>
    <property type="match status" value="1"/>
</dbReference>
<proteinExistence type="predicted"/>
<dbReference type="SMART" id="SM00333">
    <property type="entry name" value="TUDOR"/>
    <property type="match status" value="3"/>
</dbReference>
<dbReference type="InterPro" id="IPR002999">
    <property type="entry name" value="Tudor"/>
</dbReference>
<evidence type="ECO:0000256" key="2">
    <source>
        <dbReference type="SAM" id="Phobius"/>
    </source>
</evidence>
<dbReference type="SUPFAM" id="SSF63748">
    <property type="entry name" value="Tudor/PWWP/MBT"/>
    <property type="match status" value="5"/>
</dbReference>
<reference evidence="4" key="2">
    <citation type="submission" date="2025-09" db="UniProtKB">
        <authorList>
            <consortium name="Ensembl"/>
        </authorList>
    </citation>
    <scope>IDENTIFICATION</scope>
</reference>
<evidence type="ECO:0000256" key="1">
    <source>
        <dbReference type="SAM" id="MobiDB-lite"/>
    </source>
</evidence>
<evidence type="ECO:0000313" key="4">
    <source>
        <dbReference type="Ensembl" id="ENSSTUP00000010700.1"/>
    </source>
</evidence>
<feature type="domain" description="Tudor" evidence="3">
    <location>
        <begin position="1135"/>
        <end position="1184"/>
    </location>
</feature>
<feature type="transmembrane region" description="Helical" evidence="2">
    <location>
        <begin position="45"/>
        <end position="65"/>
    </location>
</feature>
<organism evidence="4 5">
    <name type="scientific">Salmo trutta</name>
    <name type="common">Brown trout</name>
    <dbReference type="NCBI Taxonomy" id="8032"/>
    <lineage>
        <taxon>Eukaryota</taxon>
        <taxon>Metazoa</taxon>
        <taxon>Chordata</taxon>
        <taxon>Craniata</taxon>
        <taxon>Vertebrata</taxon>
        <taxon>Euteleostomi</taxon>
        <taxon>Actinopterygii</taxon>
        <taxon>Neopterygii</taxon>
        <taxon>Teleostei</taxon>
        <taxon>Protacanthopterygii</taxon>
        <taxon>Salmoniformes</taxon>
        <taxon>Salmonidae</taxon>
        <taxon>Salmoninae</taxon>
        <taxon>Salmo</taxon>
    </lineage>
</organism>
<keyword evidence="2" id="KW-1133">Transmembrane helix</keyword>
<dbReference type="PROSITE" id="PS50304">
    <property type="entry name" value="TUDOR"/>
    <property type="match status" value="2"/>
</dbReference>
<reference evidence="4" key="1">
    <citation type="submission" date="2025-08" db="UniProtKB">
        <authorList>
            <consortium name="Ensembl"/>
        </authorList>
    </citation>
    <scope>IDENTIFICATION</scope>
</reference>
<feature type="compositionally biased region" description="Pro residues" evidence="1">
    <location>
        <begin position="850"/>
        <end position="860"/>
    </location>
</feature>
<dbReference type="Pfam" id="PF00567">
    <property type="entry name" value="TUDOR"/>
    <property type="match status" value="3"/>
</dbReference>
<keyword evidence="2" id="KW-0812">Transmembrane</keyword>
<protein>
    <submittedName>
        <fullName evidence="4">Ring finger protein 17</fullName>
    </submittedName>
</protein>
<dbReference type="InterPro" id="IPR035437">
    <property type="entry name" value="SNase_OB-fold_sf"/>
</dbReference>
<feature type="compositionally biased region" description="Polar residues" evidence="1">
    <location>
        <begin position="827"/>
        <end position="840"/>
    </location>
</feature>
<dbReference type="Gene3D" id="2.30.30.140">
    <property type="match status" value="5"/>
</dbReference>
<dbReference type="Ensembl" id="ENSSTUT00000011380.1">
    <property type="protein sequence ID" value="ENSSTUP00000010700.1"/>
    <property type="gene ID" value="ENSSTUG00000005000.1"/>
</dbReference>